<name>A0A9P0NNM7_APHGO</name>
<dbReference type="Proteomes" id="UP001154329">
    <property type="component" value="Chromosome 4"/>
</dbReference>
<keyword evidence="1" id="KW-0812">Transmembrane</keyword>
<sequence>MKYRLWNKTVKYFQQYSLPCKTCRDLSLHKVRDSIKWYVCVNVFFFKSRPPNDSRRVSTDRSILYISKATDEEKLLTTAACDSMTPQLRVFINFYHRKKMIDLKSLVFYHCGFVAYHSIVKLSLLAHIECQHYLTSV</sequence>
<organism evidence="2 3">
    <name type="scientific">Aphis gossypii</name>
    <name type="common">Cotton aphid</name>
    <dbReference type="NCBI Taxonomy" id="80765"/>
    <lineage>
        <taxon>Eukaryota</taxon>
        <taxon>Metazoa</taxon>
        <taxon>Ecdysozoa</taxon>
        <taxon>Arthropoda</taxon>
        <taxon>Hexapoda</taxon>
        <taxon>Insecta</taxon>
        <taxon>Pterygota</taxon>
        <taxon>Neoptera</taxon>
        <taxon>Paraneoptera</taxon>
        <taxon>Hemiptera</taxon>
        <taxon>Sternorrhyncha</taxon>
        <taxon>Aphidomorpha</taxon>
        <taxon>Aphidoidea</taxon>
        <taxon>Aphididae</taxon>
        <taxon>Aphidini</taxon>
        <taxon>Aphis</taxon>
        <taxon>Aphis</taxon>
    </lineage>
</organism>
<evidence type="ECO:0000256" key="1">
    <source>
        <dbReference type="SAM" id="Phobius"/>
    </source>
</evidence>
<protein>
    <submittedName>
        <fullName evidence="2">Uncharacterized protein</fullName>
    </submittedName>
</protein>
<gene>
    <name evidence="2" type="ORF">APHIGO_LOCUS11784</name>
</gene>
<feature type="transmembrane region" description="Helical" evidence="1">
    <location>
        <begin position="106"/>
        <end position="128"/>
    </location>
</feature>
<evidence type="ECO:0000313" key="3">
    <source>
        <dbReference type="Proteomes" id="UP001154329"/>
    </source>
</evidence>
<reference evidence="2" key="2">
    <citation type="submission" date="2022-10" db="EMBL/GenBank/DDBJ databases">
        <authorList>
            <consortium name="ENA_rothamsted_submissions"/>
            <consortium name="culmorum"/>
            <person name="King R."/>
        </authorList>
    </citation>
    <scope>NUCLEOTIDE SEQUENCE</scope>
</reference>
<keyword evidence="1" id="KW-1133">Transmembrane helix</keyword>
<proteinExistence type="predicted"/>
<keyword evidence="3" id="KW-1185">Reference proteome</keyword>
<accession>A0A9P0NNM7</accession>
<evidence type="ECO:0000313" key="2">
    <source>
        <dbReference type="EMBL" id="CAH1738442.1"/>
    </source>
</evidence>
<dbReference type="AlphaFoldDB" id="A0A9P0NNM7"/>
<dbReference type="EMBL" id="OU899037">
    <property type="protein sequence ID" value="CAH1738442.1"/>
    <property type="molecule type" value="Genomic_DNA"/>
</dbReference>
<keyword evidence="1" id="KW-0472">Membrane</keyword>
<reference evidence="2" key="1">
    <citation type="submission" date="2022-02" db="EMBL/GenBank/DDBJ databases">
        <authorList>
            <person name="King R."/>
        </authorList>
    </citation>
    <scope>NUCLEOTIDE SEQUENCE</scope>
</reference>